<dbReference type="GO" id="GO:0016811">
    <property type="term" value="F:hydrolase activity, acting on carbon-nitrogen (but not peptide) bonds, in linear amides"/>
    <property type="evidence" value="ECO:0007669"/>
    <property type="project" value="InterPro"/>
</dbReference>
<dbReference type="GO" id="GO:0019941">
    <property type="term" value="P:modification-dependent protein catabolic process"/>
    <property type="evidence" value="ECO:0007669"/>
    <property type="project" value="InterPro"/>
</dbReference>
<dbReference type="Pfam" id="PF03136">
    <property type="entry name" value="Pup_ligase"/>
    <property type="match status" value="1"/>
</dbReference>
<dbReference type="InterPro" id="IPR022366">
    <property type="entry name" value="Pup_deamidase"/>
</dbReference>
<sequence length="506" mass="55969">MAVPKILGIETEFGILHRGTSEPNPVTASSLLINAYLSRCSVPGNGPGAPRVGWDFIDESPSLDLRGFSAFDALAPEIETHLVNAVLTNGARYYVDHAHPELSTPECLDALELVRFDRAAELILVESMAAANEVLPEGQEIVVYKNNSDGKGNSYGCHENYLIDRATPFGRVVAHATTHFVTRQVFTGAGKVGCELPGRCRSDIDFQLTQRADFFEEEVGLETTLKRPIINTRDEPHADPLRYRRLHVIVGDANLCEVATFLKVGTTAIVLAMVEDDFLHREVRFADPVRALQEVSRDPSLRTALELADGTTATALDLQWDLLEQGRKYVEERGDESAGGPVAHDVLDRWDDVLATLEADPESLVGVVDWVTKRHIVDGYRERHDLAPDDLRLVAIDLQYHDLRPGRSLFARVGAETLVDSIDAQEAMTTPPDGTRAYFRGRCLERWPDRIVAANWDSMVFDAGGDSLRRVPMMEPTRGSRAHVATLIEDCDDIAELLDRLSGRPG</sequence>
<accession>A0A381PEQ6</accession>
<dbReference type="EMBL" id="UINC01000940">
    <property type="protein sequence ID" value="SUZ64707.1"/>
    <property type="molecule type" value="Genomic_DNA"/>
</dbReference>
<dbReference type="GO" id="GO:0070490">
    <property type="term" value="P:protein pupylation"/>
    <property type="evidence" value="ECO:0007669"/>
    <property type="project" value="TreeGrafter"/>
</dbReference>
<dbReference type="GO" id="GO:0008233">
    <property type="term" value="F:peptidase activity"/>
    <property type="evidence" value="ECO:0007669"/>
    <property type="project" value="InterPro"/>
</dbReference>
<evidence type="ECO:0000313" key="2">
    <source>
        <dbReference type="EMBL" id="SUZ64707.1"/>
    </source>
</evidence>
<reference evidence="2" key="1">
    <citation type="submission" date="2018-05" db="EMBL/GenBank/DDBJ databases">
        <authorList>
            <person name="Lanie J.A."/>
            <person name="Ng W.-L."/>
            <person name="Kazmierczak K.M."/>
            <person name="Andrzejewski T.M."/>
            <person name="Davidsen T.M."/>
            <person name="Wayne K.J."/>
            <person name="Tettelin H."/>
            <person name="Glass J.I."/>
            <person name="Rusch D."/>
            <person name="Podicherti R."/>
            <person name="Tsui H.-C.T."/>
            <person name="Winkler M.E."/>
        </authorList>
    </citation>
    <scope>NUCLEOTIDE SEQUENCE</scope>
</reference>
<dbReference type="InterPro" id="IPR004347">
    <property type="entry name" value="Pup_ligase/deamidase"/>
</dbReference>
<evidence type="ECO:0008006" key="3">
    <source>
        <dbReference type="Google" id="ProtNLM"/>
    </source>
</evidence>
<evidence type="ECO:0000256" key="1">
    <source>
        <dbReference type="ARBA" id="ARBA00009114"/>
    </source>
</evidence>
<proteinExistence type="inferred from homology"/>
<protein>
    <recommendedName>
        <fullName evidence="3">Proteasome accessory factor PafA2</fullName>
    </recommendedName>
</protein>
<gene>
    <name evidence="2" type="ORF">METZ01_LOCUS17561</name>
</gene>
<comment type="similarity">
    <text evidence="1">Belongs to the Pup ligase/Pup deamidase family. Pup deamidase subfamily.</text>
</comment>
<dbReference type="PANTHER" id="PTHR42307:SF2">
    <property type="entry name" value="PUP DEAMIDASE_DEPUPYLASE"/>
    <property type="match status" value="1"/>
</dbReference>
<dbReference type="NCBIfam" id="TIGR03688">
    <property type="entry name" value="depupylase_Dop"/>
    <property type="match status" value="1"/>
</dbReference>
<dbReference type="PANTHER" id="PTHR42307">
    <property type="entry name" value="PUP DEAMIDASE/DEPUPYLASE"/>
    <property type="match status" value="1"/>
</dbReference>
<organism evidence="2">
    <name type="scientific">marine metagenome</name>
    <dbReference type="NCBI Taxonomy" id="408172"/>
    <lineage>
        <taxon>unclassified sequences</taxon>
        <taxon>metagenomes</taxon>
        <taxon>ecological metagenomes</taxon>
    </lineage>
</organism>
<dbReference type="AlphaFoldDB" id="A0A381PEQ6"/>
<dbReference type="GO" id="GO:0005524">
    <property type="term" value="F:ATP binding"/>
    <property type="evidence" value="ECO:0007669"/>
    <property type="project" value="TreeGrafter"/>
</dbReference>
<dbReference type="GO" id="GO:0010498">
    <property type="term" value="P:proteasomal protein catabolic process"/>
    <property type="evidence" value="ECO:0007669"/>
    <property type="project" value="InterPro"/>
</dbReference>
<name>A0A381PEQ6_9ZZZZ</name>